<dbReference type="Pfam" id="PF00067">
    <property type="entry name" value="p450"/>
    <property type="match status" value="1"/>
</dbReference>
<comment type="cofactor">
    <cofactor evidence="1">
        <name>heme</name>
        <dbReference type="ChEBI" id="CHEBI:30413"/>
    </cofactor>
</comment>
<dbReference type="InterPro" id="IPR036396">
    <property type="entry name" value="Cyt_P450_sf"/>
</dbReference>
<keyword evidence="4" id="KW-0560">Oxidoreductase</keyword>
<evidence type="ECO:0000256" key="3">
    <source>
        <dbReference type="ARBA" id="ARBA00022723"/>
    </source>
</evidence>
<dbReference type="PANTHER" id="PTHR46206:SF1">
    <property type="entry name" value="P450, PUTATIVE (EUROFUNG)-RELATED"/>
    <property type="match status" value="1"/>
</dbReference>
<name>A0A2T9ZKR7_9FUNG</name>
<dbReference type="PANTHER" id="PTHR46206">
    <property type="entry name" value="CYTOCHROME P450"/>
    <property type="match status" value="1"/>
</dbReference>
<reference evidence="5 6" key="1">
    <citation type="journal article" date="2018" name="MBio">
        <title>Comparative Genomics Reveals the Core Gene Toolbox for the Fungus-Insect Symbiosis.</title>
        <authorList>
            <person name="Wang Y."/>
            <person name="Stata M."/>
            <person name="Wang W."/>
            <person name="Stajich J.E."/>
            <person name="White M.M."/>
            <person name="Moncalvo J.M."/>
        </authorList>
    </citation>
    <scope>NUCLEOTIDE SEQUENCE [LARGE SCALE GENOMIC DNA]</scope>
    <source>
        <strain evidence="5 6">SC-DP-2</strain>
    </source>
</reference>
<dbReference type="GO" id="GO:0005506">
    <property type="term" value="F:iron ion binding"/>
    <property type="evidence" value="ECO:0007669"/>
    <property type="project" value="InterPro"/>
</dbReference>
<comment type="caution">
    <text evidence="5">The sequence shown here is derived from an EMBL/GenBank/DDBJ whole genome shotgun (WGS) entry which is preliminary data.</text>
</comment>
<dbReference type="GO" id="GO:0016705">
    <property type="term" value="F:oxidoreductase activity, acting on paired donors, with incorporation or reduction of molecular oxygen"/>
    <property type="evidence" value="ECO:0007669"/>
    <property type="project" value="InterPro"/>
</dbReference>
<organism evidence="5 6">
    <name type="scientific">Smittium megazygosporum</name>
    <dbReference type="NCBI Taxonomy" id="133381"/>
    <lineage>
        <taxon>Eukaryota</taxon>
        <taxon>Fungi</taxon>
        <taxon>Fungi incertae sedis</taxon>
        <taxon>Zoopagomycota</taxon>
        <taxon>Kickxellomycotina</taxon>
        <taxon>Harpellomycetes</taxon>
        <taxon>Harpellales</taxon>
        <taxon>Legeriomycetaceae</taxon>
        <taxon>Smittium</taxon>
    </lineage>
</organism>
<dbReference type="Gene3D" id="1.10.630.10">
    <property type="entry name" value="Cytochrome P450"/>
    <property type="match status" value="1"/>
</dbReference>
<accession>A0A2T9ZKR7</accession>
<keyword evidence="4" id="KW-0503">Monooxygenase</keyword>
<dbReference type="SUPFAM" id="SSF48264">
    <property type="entry name" value="Cytochrome P450"/>
    <property type="match status" value="1"/>
</dbReference>
<evidence type="ECO:0000256" key="4">
    <source>
        <dbReference type="ARBA" id="ARBA00023033"/>
    </source>
</evidence>
<gene>
    <name evidence="5" type="ORF">BB560_000282</name>
</gene>
<evidence type="ECO:0000313" key="6">
    <source>
        <dbReference type="Proteomes" id="UP000245609"/>
    </source>
</evidence>
<dbReference type="GO" id="GO:0004497">
    <property type="term" value="F:monooxygenase activity"/>
    <property type="evidence" value="ECO:0007669"/>
    <property type="project" value="UniProtKB-KW"/>
</dbReference>
<keyword evidence="3" id="KW-0479">Metal-binding</keyword>
<sequence length="594" mass="69140">MHSLSEKSYRESQTAISGLGRRVGQLDAGQTENTEYQGTKPDQSPHNLWLLSLFVMSFFKDLNALSNGQYCHPSPVLIKNHELASDSNLLEYIEDFKKAEYIAKFIGTKSEYNLGKPHLQIFCILPENFFSKLRASKNAFHKNWSSEIYFESVKLDSIVRAAISSKNSYSLQNFDYIIRENFHKDASLFLEKKSVFIEDAFSYASKKDPEFLNSLMLLLQSDISFGEKYMGSLRKFRIFNIKSKSEIAREFLRDFVLKGQFQALNEDSFEENECLAYILLKNQEKFSIPDNVFYTALPSYLYLFITLHGYALSNFLIDISLNPYVFKQLEKEQKKIISKYGEKITTKSLNQMVYLDAAITESFRLGSNNMSMKQSLQDIILPNGVFMPKASFVKFNSITHNRSSEIFKNQPHDFIPERHFFLGNKLNKISITNLTWGLGRECPYRKLCSATLKLFSAILIRNYRISQNDANQNITHDGYFFDYIVQHAKTSTLQKYSMDIDNTIMQQDNYLKHTAKITKIWLSTQKVNTLYSPLKSPGINPMKNCWGYTKNIISKKYADILKEGKWWKIFNEYKRIPRSYIKKLTFQLLYGLKH</sequence>
<dbReference type="GO" id="GO:0020037">
    <property type="term" value="F:heme binding"/>
    <property type="evidence" value="ECO:0007669"/>
    <property type="project" value="InterPro"/>
</dbReference>
<protein>
    <submittedName>
        <fullName evidence="5">Uncharacterized protein</fullName>
    </submittedName>
</protein>
<dbReference type="OrthoDB" id="1844152at2759"/>
<dbReference type="EMBL" id="MBFS01000027">
    <property type="protein sequence ID" value="PVV05203.1"/>
    <property type="molecule type" value="Genomic_DNA"/>
</dbReference>
<evidence type="ECO:0000256" key="2">
    <source>
        <dbReference type="ARBA" id="ARBA00010617"/>
    </source>
</evidence>
<comment type="similarity">
    <text evidence="2">Belongs to the cytochrome P450 family.</text>
</comment>
<dbReference type="InterPro" id="IPR001128">
    <property type="entry name" value="Cyt_P450"/>
</dbReference>
<evidence type="ECO:0000256" key="1">
    <source>
        <dbReference type="ARBA" id="ARBA00001971"/>
    </source>
</evidence>
<keyword evidence="6" id="KW-1185">Reference proteome</keyword>
<evidence type="ECO:0000313" key="5">
    <source>
        <dbReference type="EMBL" id="PVV05203.1"/>
    </source>
</evidence>
<dbReference type="STRING" id="133381.A0A2T9ZKR7"/>
<dbReference type="Proteomes" id="UP000245609">
    <property type="component" value="Unassembled WGS sequence"/>
</dbReference>
<proteinExistence type="inferred from homology"/>
<dbReference type="AlphaFoldDB" id="A0A2T9ZKR7"/>